<sequence length="88" mass="9985">MGLLSYIINLTTYTNMGKDTKELIQQLGQKMDLIAALLLRLLPPKELSLKEQVRLLNDLKIRPVEMSKITGRSQGHVGKELVAIRKEK</sequence>
<dbReference type="EMBL" id="PFMD01000061">
    <property type="protein sequence ID" value="PIY96017.1"/>
    <property type="molecule type" value="Genomic_DNA"/>
</dbReference>
<evidence type="ECO:0000313" key="1">
    <source>
        <dbReference type="EMBL" id="PIY96017.1"/>
    </source>
</evidence>
<evidence type="ECO:0000313" key="2">
    <source>
        <dbReference type="Proteomes" id="UP000230779"/>
    </source>
</evidence>
<proteinExistence type="predicted"/>
<organism evidence="1 2">
    <name type="scientific">Candidatus Kerfeldbacteria bacterium CG_4_10_14_0_8_um_filter_42_10</name>
    <dbReference type="NCBI Taxonomy" id="2014248"/>
    <lineage>
        <taxon>Bacteria</taxon>
        <taxon>Candidatus Kerfeldiibacteriota</taxon>
    </lineage>
</organism>
<accession>A0A2M7RHJ0</accession>
<reference evidence="1 2" key="1">
    <citation type="submission" date="2017-09" db="EMBL/GenBank/DDBJ databases">
        <title>Depth-based differentiation of microbial function through sediment-hosted aquifers and enrichment of novel symbionts in the deep terrestrial subsurface.</title>
        <authorList>
            <person name="Probst A.J."/>
            <person name="Ladd B."/>
            <person name="Jarett J.K."/>
            <person name="Geller-Mcgrath D.E."/>
            <person name="Sieber C.M."/>
            <person name="Emerson J.B."/>
            <person name="Anantharaman K."/>
            <person name="Thomas B.C."/>
            <person name="Malmstrom R."/>
            <person name="Stieglmeier M."/>
            <person name="Klingl A."/>
            <person name="Woyke T."/>
            <person name="Ryan C.M."/>
            <person name="Banfield J.F."/>
        </authorList>
    </citation>
    <scope>NUCLEOTIDE SEQUENCE [LARGE SCALE GENOMIC DNA]</scope>
    <source>
        <strain evidence="1">CG_4_10_14_0_8_um_filter_42_10</strain>
    </source>
</reference>
<dbReference type="Proteomes" id="UP000230779">
    <property type="component" value="Unassembled WGS sequence"/>
</dbReference>
<dbReference type="AlphaFoldDB" id="A0A2M7RHJ0"/>
<protein>
    <submittedName>
        <fullName evidence="1">Uncharacterized protein</fullName>
    </submittedName>
</protein>
<gene>
    <name evidence="1" type="ORF">COY66_05260</name>
</gene>
<comment type="caution">
    <text evidence="1">The sequence shown here is derived from an EMBL/GenBank/DDBJ whole genome shotgun (WGS) entry which is preliminary data.</text>
</comment>
<name>A0A2M7RHJ0_9BACT</name>